<sequence length="165" mass="16784">MAGESPDRSKQRESSAEPTSGSAGPVPEKRDPRLAVAREESSPQSRGSVDTATRVLSAREATENTAEAEDGPSAERDDSAAVGEGRLSEAVATWVRSADSVEPAEDGARAAEAEDASAEGGRPKTDDERTAAAEGATKTEDAADEDGTGDEGAPSADAQQAAPDT</sequence>
<comment type="caution">
    <text evidence="2">The sequence shown here is derived from an EMBL/GenBank/DDBJ whole genome shotgun (WGS) entry which is preliminary data.</text>
</comment>
<protein>
    <submittedName>
        <fullName evidence="2">D-alanyl-D-alanine carboxypeptidase</fullName>
    </submittedName>
</protein>
<name>A0ABV3E3A1_9ACTN</name>
<feature type="compositionally biased region" description="Low complexity" evidence="1">
    <location>
        <begin position="151"/>
        <end position="165"/>
    </location>
</feature>
<evidence type="ECO:0000313" key="3">
    <source>
        <dbReference type="Proteomes" id="UP001551582"/>
    </source>
</evidence>
<keyword evidence="2" id="KW-0645">Protease</keyword>
<evidence type="ECO:0000313" key="2">
    <source>
        <dbReference type="EMBL" id="MEU9351621.1"/>
    </source>
</evidence>
<proteinExistence type="predicted"/>
<keyword evidence="3" id="KW-1185">Reference proteome</keyword>
<gene>
    <name evidence="2" type="ORF">AB0D65_11550</name>
</gene>
<feature type="compositionally biased region" description="Basic and acidic residues" evidence="1">
    <location>
        <begin position="27"/>
        <end position="41"/>
    </location>
</feature>
<keyword evidence="2" id="KW-0378">Hydrolase</keyword>
<evidence type="ECO:0000256" key="1">
    <source>
        <dbReference type="SAM" id="MobiDB-lite"/>
    </source>
</evidence>
<feature type="compositionally biased region" description="Basic and acidic residues" evidence="1">
    <location>
        <begin position="121"/>
        <end position="141"/>
    </location>
</feature>
<keyword evidence="2" id="KW-0121">Carboxypeptidase</keyword>
<feature type="compositionally biased region" description="Basic and acidic residues" evidence="1">
    <location>
        <begin position="1"/>
        <end position="15"/>
    </location>
</feature>
<organism evidence="2 3">
    <name type="scientific">Streptomyces griseoloalbus</name>
    <dbReference type="NCBI Taxonomy" id="67303"/>
    <lineage>
        <taxon>Bacteria</taxon>
        <taxon>Bacillati</taxon>
        <taxon>Actinomycetota</taxon>
        <taxon>Actinomycetes</taxon>
        <taxon>Kitasatosporales</taxon>
        <taxon>Streptomycetaceae</taxon>
        <taxon>Streptomyces</taxon>
    </lineage>
</organism>
<dbReference type="Proteomes" id="UP001551582">
    <property type="component" value="Unassembled WGS sequence"/>
</dbReference>
<accession>A0ABV3E3A1</accession>
<feature type="compositionally biased region" description="Polar residues" evidence="1">
    <location>
        <begin position="42"/>
        <end position="51"/>
    </location>
</feature>
<dbReference type="EMBL" id="JBEZLS010000007">
    <property type="protein sequence ID" value="MEU9351621.1"/>
    <property type="molecule type" value="Genomic_DNA"/>
</dbReference>
<reference evidence="2 3" key="1">
    <citation type="submission" date="2024-06" db="EMBL/GenBank/DDBJ databases">
        <title>The Natural Products Discovery Center: Release of the First 8490 Sequenced Strains for Exploring Actinobacteria Biosynthetic Diversity.</title>
        <authorList>
            <person name="Kalkreuter E."/>
            <person name="Kautsar S.A."/>
            <person name="Yang D."/>
            <person name="Bader C.D."/>
            <person name="Teijaro C.N."/>
            <person name="Fluegel L."/>
            <person name="Davis C.M."/>
            <person name="Simpson J.R."/>
            <person name="Lauterbach L."/>
            <person name="Steele A.D."/>
            <person name="Gui C."/>
            <person name="Meng S."/>
            <person name="Li G."/>
            <person name="Viehrig K."/>
            <person name="Ye F."/>
            <person name="Su P."/>
            <person name="Kiefer A.F."/>
            <person name="Nichols A."/>
            <person name="Cepeda A.J."/>
            <person name="Yan W."/>
            <person name="Fan B."/>
            <person name="Jiang Y."/>
            <person name="Adhikari A."/>
            <person name="Zheng C.-J."/>
            <person name="Schuster L."/>
            <person name="Cowan T.M."/>
            <person name="Smanski M.J."/>
            <person name="Chevrette M.G."/>
            <person name="De Carvalho L.P.S."/>
            <person name="Shen B."/>
        </authorList>
    </citation>
    <scope>NUCLEOTIDE SEQUENCE [LARGE SCALE GENOMIC DNA]</scope>
    <source>
        <strain evidence="2 3">NPDC048274</strain>
    </source>
</reference>
<dbReference type="GO" id="GO:0004180">
    <property type="term" value="F:carboxypeptidase activity"/>
    <property type="evidence" value="ECO:0007669"/>
    <property type="project" value="UniProtKB-KW"/>
</dbReference>
<feature type="non-terminal residue" evidence="2">
    <location>
        <position position="165"/>
    </location>
</feature>
<feature type="region of interest" description="Disordered" evidence="1">
    <location>
        <begin position="1"/>
        <end position="165"/>
    </location>
</feature>